<dbReference type="SUPFAM" id="SSF57196">
    <property type="entry name" value="EGF/Laminin"/>
    <property type="match status" value="1"/>
</dbReference>
<feature type="domain" description="Integrin beta subunit VWA" evidence="15">
    <location>
        <begin position="33"/>
        <end position="428"/>
    </location>
</feature>
<evidence type="ECO:0000259" key="15">
    <source>
        <dbReference type="SMART" id="SM00187"/>
    </source>
</evidence>
<dbReference type="GO" id="GO:0008305">
    <property type="term" value="C:integrin complex"/>
    <property type="evidence" value="ECO:0007669"/>
    <property type="project" value="TreeGrafter"/>
</dbReference>
<keyword evidence="6 14" id="KW-0732">Signal</keyword>
<dbReference type="SUPFAM" id="SSF53300">
    <property type="entry name" value="vWA-like"/>
    <property type="match status" value="1"/>
</dbReference>
<evidence type="ECO:0000256" key="4">
    <source>
        <dbReference type="ARBA" id="ARBA00022536"/>
    </source>
</evidence>
<dbReference type="InterPro" id="IPR015812">
    <property type="entry name" value="Integrin_bsu"/>
</dbReference>
<feature type="domain" description="Integrin beta subunit tail" evidence="16">
    <location>
        <begin position="548"/>
        <end position="621"/>
    </location>
</feature>
<evidence type="ECO:0000256" key="6">
    <source>
        <dbReference type="ARBA" id="ARBA00022729"/>
    </source>
</evidence>
<reference evidence="17" key="1">
    <citation type="submission" date="2021-01" db="EMBL/GenBank/DDBJ databases">
        <title>A chromosome-scale assembly of European eel, Anguilla anguilla.</title>
        <authorList>
            <person name="Henkel C."/>
            <person name="Jong-Raadsen S.A."/>
            <person name="Dufour S."/>
            <person name="Weltzien F.-A."/>
            <person name="Palstra A.P."/>
            <person name="Pelster B."/>
            <person name="Spaink H.P."/>
            <person name="Van Den Thillart G.E."/>
            <person name="Jansen H."/>
            <person name="Zahm M."/>
            <person name="Klopp C."/>
            <person name="Cedric C."/>
            <person name="Louis A."/>
            <person name="Berthelot C."/>
            <person name="Parey E."/>
            <person name="Roest Crollius H."/>
            <person name="Montfort J."/>
            <person name="Robinson-Rechavi M."/>
            <person name="Bucao C."/>
            <person name="Bouchez O."/>
            <person name="Gislard M."/>
            <person name="Lluch J."/>
            <person name="Milhes M."/>
            <person name="Lampietro C."/>
            <person name="Lopez Roques C."/>
            <person name="Donnadieu C."/>
            <person name="Braasch I."/>
            <person name="Desvignes T."/>
            <person name="Postlethwait J."/>
            <person name="Bobe J."/>
            <person name="Guiguen Y."/>
            <person name="Dirks R."/>
        </authorList>
    </citation>
    <scope>NUCLEOTIDE SEQUENCE</scope>
    <source>
        <strain evidence="17">Tag_6206</strain>
        <tissue evidence="17">Liver</tissue>
    </source>
</reference>
<keyword evidence="3" id="KW-1003">Cell membrane</keyword>
<evidence type="ECO:0000256" key="13">
    <source>
        <dbReference type="RuleBase" id="RU000633"/>
    </source>
</evidence>
<dbReference type="PANTHER" id="PTHR10082:SF3">
    <property type="entry name" value="INTEGRIN BETA-LIKE PROTEIN 1"/>
    <property type="match status" value="1"/>
</dbReference>
<evidence type="ECO:0000256" key="14">
    <source>
        <dbReference type="SAM" id="SignalP"/>
    </source>
</evidence>
<keyword evidence="12" id="KW-0325">Glycoprotein</keyword>
<name>A0A9D3S7G5_ANGAN</name>
<evidence type="ECO:0000256" key="3">
    <source>
        <dbReference type="ARBA" id="ARBA00022475"/>
    </source>
</evidence>
<dbReference type="GO" id="GO:0007160">
    <property type="term" value="P:cell-matrix adhesion"/>
    <property type="evidence" value="ECO:0007669"/>
    <property type="project" value="TreeGrafter"/>
</dbReference>
<dbReference type="SMART" id="SM00187">
    <property type="entry name" value="INB"/>
    <property type="match status" value="1"/>
</dbReference>
<dbReference type="AlphaFoldDB" id="A0A9D3S7G5"/>
<dbReference type="Gene3D" id="2.60.40.1510">
    <property type="entry name" value="ntegrin, alpha v. Chain A, domain 3"/>
    <property type="match status" value="1"/>
</dbReference>
<dbReference type="Gene3D" id="3.40.50.410">
    <property type="entry name" value="von Willebrand factor, type A domain"/>
    <property type="match status" value="1"/>
</dbReference>
<dbReference type="InterPro" id="IPR013111">
    <property type="entry name" value="EGF_extracell"/>
</dbReference>
<dbReference type="GO" id="GO:0016477">
    <property type="term" value="P:cell migration"/>
    <property type="evidence" value="ECO:0007669"/>
    <property type="project" value="TreeGrafter"/>
</dbReference>
<keyword evidence="8" id="KW-1133">Transmembrane helix</keyword>
<dbReference type="GO" id="GO:0033627">
    <property type="term" value="P:cell adhesion mediated by integrin"/>
    <property type="evidence" value="ECO:0007669"/>
    <property type="project" value="TreeGrafter"/>
</dbReference>
<dbReference type="InterPro" id="IPR057243">
    <property type="entry name" value="Integrin_I-EGF_CS"/>
</dbReference>
<dbReference type="GO" id="GO:0009986">
    <property type="term" value="C:cell surface"/>
    <property type="evidence" value="ECO:0007669"/>
    <property type="project" value="TreeGrafter"/>
</dbReference>
<evidence type="ECO:0000256" key="1">
    <source>
        <dbReference type="ARBA" id="ARBA00004251"/>
    </source>
</evidence>
<dbReference type="InterPro" id="IPR033760">
    <property type="entry name" value="Integrin_beta_N"/>
</dbReference>
<evidence type="ECO:0000256" key="12">
    <source>
        <dbReference type="ARBA" id="ARBA00023180"/>
    </source>
</evidence>
<evidence type="ECO:0000313" key="17">
    <source>
        <dbReference type="EMBL" id="KAG5852807.1"/>
    </source>
</evidence>
<dbReference type="InterPro" id="IPR036465">
    <property type="entry name" value="vWFA_dom_sf"/>
</dbReference>
<evidence type="ECO:0000256" key="2">
    <source>
        <dbReference type="ARBA" id="ARBA00007449"/>
    </source>
</evidence>
<dbReference type="Gene3D" id="2.10.25.10">
    <property type="entry name" value="Laminin"/>
    <property type="match status" value="1"/>
</dbReference>
<accession>A0A9D3S7G5</accession>
<dbReference type="Pfam" id="PF00362">
    <property type="entry name" value="Integrin_beta"/>
    <property type="match status" value="1"/>
</dbReference>
<dbReference type="GO" id="GO:0005178">
    <property type="term" value="F:integrin binding"/>
    <property type="evidence" value="ECO:0007669"/>
    <property type="project" value="TreeGrafter"/>
</dbReference>
<organism evidence="17 18">
    <name type="scientific">Anguilla anguilla</name>
    <name type="common">European freshwater eel</name>
    <name type="synonym">Muraena anguilla</name>
    <dbReference type="NCBI Taxonomy" id="7936"/>
    <lineage>
        <taxon>Eukaryota</taxon>
        <taxon>Metazoa</taxon>
        <taxon>Chordata</taxon>
        <taxon>Craniata</taxon>
        <taxon>Vertebrata</taxon>
        <taxon>Euteleostomi</taxon>
        <taxon>Actinopterygii</taxon>
        <taxon>Neopterygii</taxon>
        <taxon>Teleostei</taxon>
        <taxon>Anguilliformes</taxon>
        <taxon>Anguillidae</taxon>
        <taxon>Anguilla</taxon>
    </lineage>
</organism>
<keyword evidence="10" id="KW-0472">Membrane</keyword>
<protein>
    <recommendedName>
        <fullName evidence="13">Integrin beta</fullName>
    </recommendedName>
</protein>
<keyword evidence="5 13" id="KW-0812">Transmembrane</keyword>
<dbReference type="PROSITE" id="PS00243">
    <property type="entry name" value="I_EGF_1"/>
    <property type="match status" value="1"/>
</dbReference>
<dbReference type="GO" id="GO:0098609">
    <property type="term" value="P:cell-cell adhesion"/>
    <property type="evidence" value="ECO:0007669"/>
    <property type="project" value="TreeGrafter"/>
</dbReference>
<sequence>MFHVFHFTVMMGLILLGQCSHEQECSGSQLRICEECIASSPGCAWCKDKGFDEMVRAPAHCDTHANLRKKGCQERDIIDPESRHSVTHLSGREGRRAHLSPQNMSLELRPGRPLTFELQVKRPKKSPVEVYYLTSFSFVAKHSALRGTYLGGQVVSAVQEVNPEAHGIGFGLFGDQKSGCGEGELGCKKVFSFSHFPSLEPPADAPKSGTPDPLASSDAGLQALLQAVVCGDLIGWGEGTRLLVYVSDHGFSAADQTPDNSTAEDRGRCHLTEGQQHFSRQLDYPTVAELAYKLTENNIQVLFAVTKDVAEKYKELSDLLPKSTVTVLPSDLRNIKAVITDAYRVSAIIHTGGESHARCRAEGLVQLRVRWGAGEFGPGACSIPEKSRKFSLNVTVSSDSCLEPQALHLQLLGSQDRLPVELKSTCHCQCGDAPDPRFCSDSGNLRCGVCSCDPGHFGEMCECSTDQSDAPCRKTEGSPDMAAVCVEAASVMRGSGAACDCSTAVDQCRSPDGSLCGNRGSCQCNMCKCEDPYHGPLCDTCPTCQNDCGAVAPCAECLVSGSGRENCLTKCANIQHTMVDILSTGRLCRMRDAQHCVMSYSIFKVGGTNSYEAQIKMQREC</sequence>
<evidence type="ECO:0000313" key="18">
    <source>
        <dbReference type="Proteomes" id="UP001044222"/>
    </source>
</evidence>
<dbReference type="PANTHER" id="PTHR10082">
    <property type="entry name" value="INTEGRIN BETA SUBUNIT"/>
    <property type="match status" value="1"/>
</dbReference>
<dbReference type="InterPro" id="IPR036349">
    <property type="entry name" value="Integrin_bsu_tail_dom_sf"/>
</dbReference>
<keyword evidence="13" id="KW-0130">Cell adhesion</keyword>
<keyword evidence="4" id="KW-0245">EGF-like domain</keyword>
<keyword evidence="7" id="KW-0677">Repeat</keyword>
<evidence type="ECO:0000256" key="7">
    <source>
        <dbReference type="ARBA" id="ARBA00022737"/>
    </source>
</evidence>
<gene>
    <name evidence="17" type="ORF">ANANG_G00066480</name>
</gene>
<feature type="chain" id="PRO_5039249256" description="Integrin beta" evidence="14">
    <location>
        <begin position="22"/>
        <end position="621"/>
    </location>
</feature>
<feature type="signal peptide" evidence="14">
    <location>
        <begin position="1"/>
        <end position="21"/>
    </location>
</feature>
<proteinExistence type="inferred from homology"/>
<dbReference type="Gene3D" id="3.30.1680.10">
    <property type="entry name" value="ligand-binding face of the semaphorins, domain 2"/>
    <property type="match status" value="1"/>
</dbReference>
<keyword evidence="11" id="KW-1015">Disulfide bond</keyword>
<dbReference type="Pfam" id="PF17205">
    <property type="entry name" value="PSI_integrin"/>
    <property type="match status" value="1"/>
</dbReference>
<dbReference type="Pfam" id="PF07974">
    <property type="entry name" value="EGF_2"/>
    <property type="match status" value="1"/>
</dbReference>
<comment type="caution">
    <text evidence="17">The sequence shown here is derived from an EMBL/GenBank/DDBJ whole genome shotgun (WGS) entry which is preliminary data.</text>
</comment>
<dbReference type="SUPFAM" id="SSF69687">
    <property type="entry name" value="Integrin beta tail domain"/>
    <property type="match status" value="1"/>
</dbReference>
<evidence type="ECO:0000256" key="10">
    <source>
        <dbReference type="ARBA" id="ARBA00023136"/>
    </source>
</evidence>
<keyword evidence="9 13" id="KW-0401">Integrin</keyword>
<evidence type="ECO:0000256" key="11">
    <source>
        <dbReference type="ARBA" id="ARBA00023157"/>
    </source>
</evidence>
<dbReference type="Proteomes" id="UP001044222">
    <property type="component" value="Unassembled WGS sequence"/>
</dbReference>
<comment type="similarity">
    <text evidence="2 13">Belongs to the integrin beta chain family.</text>
</comment>
<evidence type="ECO:0000256" key="9">
    <source>
        <dbReference type="ARBA" id="ARBA00023037"/>
    </source>
</evidence>
<evidence type="ECO:0000259" key="16">
    <source>
        <dbReference type="SMART" id="SM01242"/>
    </source>
</evidence>
<dbReference type="EMBL" id="JAFIRN010000003">
    <property type="protein sequence ID" value="KAG5852807.1"/>
    <property type="molecule type" value="Genomic_DNA"/>
</dbReference>
<evidence type="ECO:0000256" key="5">
    <source>
        <dbReference type="ARBA" id="ARBA00022692"/>
    </source>
</evidence>
<dbReference type="SUPFAM" id="SSF103575">
    <property type="entry name" value="Plexin repeat"/>
    <property type="match status" value="1"/>
</dbReference>
<comment type="subcellular location">
    <subcellularLocation>
        <location evidence="1 13">Cell membrane</location>
        <topology evidence="1 13">Single-pass type I membrane protein</topology>
    </subcellularLocation>
</comment>
<dbReference type="GO" id="GO:0005925">
    <property type="term" value="C:focal adhesion"/>
    <property type="evidence" value="ECO:0007669"/>
    <property type="project" value="TreeGrafter"/>
</dbReference>
<keyword evidence="18" id="KW-1185">Reference proteome</keyword>
<dbReference type="InterPro" id="IPR012896">
    <property type="entry name" value="Integrin_bsu_tail"/>
</dbReference>
<dbReference type="PRINTS" id="PR01186">
    <property type="entry name" value="INTEGRINB"/>
</dbReference>
<dbReference type="SMART" id="SM01242">
    <property type="entry name" value="Integrin_B_tail"/>
    <property type="match status" value="1"/>
</dbReference>
<dbReference type="InterPro" id="IPR002369">
    <property type="entry name" value="Integrin_bsu_VWA"/>
</dbReference>
<evidence type="ECO:0000256" key="8">
    <source>
        <dbReference type="ARBA" id="ARBA00022989"/>
    </source>
</evidence>
<dbReference type="GO" id="GO:0007229">
    <property type="term" value="P:integrin-mediated signaling pathway"/>
    <property type="evidence" value="ECO:0007669"/>
    <property type="project" value="UniProtKB-KW"/>
</dbReference>